<feature type="compositionally biased region" description="Low complexity" evidence="2">
    <location>
        <begin position="1"/>
        <end position="13"/>
    </location>
</feature>
<name>A0A8H7V7S1_9FUNG</name>
<evidence type="ECO:0000256" key="1">
    <source>
        <dbReference type="ARBA" id="ARBA00008164"/>
    </source>
</evidence>
<dbReference type="InterPro" id="IPR036013">
    <property type="entry name" value="Band_7/SPFH_dom_sf"/>
</dbReference>
<proteinExistence type="inferred from homology"/>
<keyword evidence="5" id="KW-1185">Reference proteome</keyword>
<reference evidence="4" key="1">
    <citation type="submission" date="2020-12" db="EMBL/GenBank/DDBJ databases">
        <title>Metabolic potential, ecology and presence of endohyphal bacteria is reflected in genomic diversity of Mucoromycotina.</title>
        <authorList>
            <person name="Muszewska A."/>
            <person name="Okrasinska A."/>
            <person name="Steczkiewicz K."/>
            <person name="Drgas O."/>
            <person name="Orlowska M."/>
            <person name="Perlinska-Lenart U."/>
            <person name="Aleksandrzak-Piekarczyk T."/>
            <person name="Szatraj K."/>
            <person name="Zielenkiewicz U."/>
            <person name="Pilsyk S."/>
            <person name="Malc E."/>
            <person name="Mieczkowski P."/>
            <person name="Kruszewska J.S."/>
            <person name="Biernat P."/>
            <person name="Pawlowska J."/>
        </authorList>
    </citation>
    <scope>NUCLEOTIDE SEQUENCE</scope>
    <source>
        <strain evidence="4">CBS 226.32</strain>
    </source>
</reference>
<evidence type="ECO:0000313" key="5">
    <source>
        <dbReference type="Proteomes" id="UP000650833"/>
    </source>
</evidence>
<dbReference type="AlphaFoldDB" id="A0A8H7V7S1"/>
<dbReference type="Proteomes" id="UP000650833">
    <property type="component" value="Unassembled WGS sequence"/>
</dbReference>
<dbReference type="InterPro" id="IPR043202">
    <property type="entry name" value="Band-7_stomatin-like"/>
</dbReference>
<dbReference type="Gene3D" id="3.30.479.30">
    <property type="entry name" value="Band 7 domain"/>
    <property type="match status" value="1"/>
</dbReference>
<comment type="caution">
    <text evidence="4">The sequence shown here is derived from an EMBL/GenBank/DDBJ whole genome shotgun (WGS) entry which is preliminary data.</text>
</comment>
<evidence type="ECO:0000256" key="2">
    <source>
        <dbReference type="SAM" id="MobiDB-lite"/>
    </source>
</evidence>
<gene>
    <name evidence="4" type="ORF">INT46_000961</name>
</gene>
<dbReference type="InterPro" id="IPR001107">
    <property type="entry name" value="Band_7"/>
</dbReference>
<dbReference type="SUPFAM" id="SSF117892">
    <property type="entry name" value="Band 7/SPFH domain"/>
    <property type="match status" value="1"/>
</dbReference>
<evidence type="ECO:0000259" key="3">
    <source>
        <dbReference type="SMART" id="SM00244"/>
    </source>
</evidence>
<dbReference type="SMART" id="SM00244">
    <property type="entry name" value="PHB"/>
    <property type="match status" value="1"/>
</dbReference>
<dbReference type="PANTHER" id="PTHR10264:SF19">
    <property type="entry name" value="AT06885P-RELATED"/>
    <property type="match status" value="1"/>
</dbReference>
<dbReference type="CDD" id="cd13437">
    <property type="entry name" value="SPFH_alloslipin"/>
    <property type="match status" value="1"/>
</dbReference>
<dbReference type="EMBL" id="JAEPRC010000082">
    <property type="protein sequence ID" value="KAG2210380.1"/>
    <property type="molecule type" value="Genomic_DNA"/>
</dbReference>
<dbReference type="OrthoDB" id="2105077at2759"/>
<feature type="domain" description="Band 7" evidence="3">
    <location>
        <begin position="102"/>
        <end position="259"/>
    </location>
</feature>
<dbReference type="InterPro" id="IPR001972">
    <property type="entry name" value="Stomatin_HflK_fam"/>
</dbReference>
<dbReference type="PRINTS" id="PR00721">
    <property type="entry name" value="STOMATIN"/>
</dbReference>
<dbReference type="FunFam" id="3.30.479.30:FF:000004">
    <property type="entry name" value="Putative membrane protease family, stomatin"/>
    <property type="match status" value="1"/>
</dbReference>
<dbReference type="GO" id="GO:0098552">
    <property type="term" value="C:side of membrane"/>
    <property type="evidence" value="ECO:0007669"/>
    <property type="project" value="UniProtKB-ARBA"/>
</dbReference>
<evidence type="ECO:0000313" key="4">
    <source>
        <dbReference type="EMBL" id="KAG2210380.1"/>
    </source>
</evidence>
<feature type="region of interest" description="Disordered" evidence="2">
    <location>
        <begin position="1"/>
        <end position="45"/>
    </location>
</feature>
<dbReference type="Gene3D" id="6.10.250.2090">
    <property type="match status" value="1"/>
</dbReference>
<dbReference type="GO" id="GO:0005886">
    <property type="term" value="C:plasma membrane"/>
    <property type="evidence" value="ECO:0007669"/>
    <property type="project" value="InterPro"/>
</dbReference>
<dbReference type="PANTHER" id="PTHR10264">
    <property type="entry name" value="BAND 7 PROTEIN-RELATED"/>
    <property type="match status" value="1"/>
</dbReference>
<accession>A0A8H7V7S1</accession>
<organism evidence="4 5">
    <name type="scientific">Mucor plumbeus</name>
    <dbReference type="NCBI Taxonomy" id="97098"/>
    <lineage>
        <taxon>Eukaryota</taxon>
        <taxon>Fungi</taxon>
        <taxon>Fungi incertae sedis</taxon>
        <taxon>Mucoromycota</taxon>
        <taxon>Mucoromycotina</taxon>
        <taxon>Mucoromycetes</taxon>
        <taxon>Mucorales</taxon>
        <taxon>Mucorineae</taxon>
        <taxon>Mucoraceae</taxon>
        <taxon>Mucor</taxon>
    </lineage>
</organism>
<feature type="compositionally biased region" description="Low complexity" evidence="2">
    <location>
        <begin position="28"/>
        <end position="40"/>
    </location>
</feature>
<comment type="similarity">
    <text evidence="1">Belongs to the band 7/mec-2 family.</text>
</comment>
<sequence>MTTHNSNSNNNKNHSTDDIIPLTDQTYSRGPSPSTSGPSSAHNANGIQQKKGEFAASGVQPSFALKLNINTIDHGWYGNMMNGLGAIIGGLGSIPCCVCCPNPYKPVKQGSVGLISRFGKFYKCVDPGLVKINPVTESITKVDVKIQVVDIPSQYVMTKDNITIRIDSVLYWHIVDPYQAEYGVRDVRKALVERTQTTLRHILGSKVLQECVENRDSIAHEVQEITGRVAAEWGVKIESILIKDFNFSKELQESLSAAAQAKRTGESKIISAKAEVDSAKLMREAADILSTPSAMQIRYLETLNSISKAPQTRVIFLPPSDHGNDNSAVLNSNGQSSSFGPLQAQNYLTIGNQ</sequence>
<dbReference type="Pfam" id="PF01145">
    <property type="entry name" value="Band_7"/>
    <property type="match status" value="1"/>
</dbReference>
<protein>
    <recommendedName>
        <fullName evidence="3">Band 7 domain-containing protein</fullName>
    </recommendedName>
</protein>